<feature type="domain" description="Cellulose-binding Sde182 nucleoside hydrolase-like" evidence="2">
    <location>
        <begin position="39"/>
        <end position="304"/>
    </location>
</feature>
<evidence type="ECO:0000313" key="3">
    <source>
        <dbReference type="EMBL" id="KAL1633731.1"/>
    </source>
</evidence>
<dbReference type="InterPro" id="IPR036452">
    <property type="entry name" value="Ribo_hydro-like"/>
</dbReference>
<dbReference type="InterPro" id="IPR011483">
    <property type="entry name" value="Sde182_NH-like"/>
</dbReference>
<dbReference type="Pfam" id="PF07632">
    <property type="entry name" value="Sde182_NH-like"/>
    <property type="match status" value="1"/>
</dbReference>
<evidence type="ECO:0000256" key="1">
    <source>
        <dbReference type="SAM" id="SignalP"/>
    </source>
</evidence>
<comment type="caution">
    <text evidence="3">The sequence shown here is derived from an EMBL/GenBank/DDBJ whole genome shotgun (WGS) entry which is preliminary data.</text>
</comment>
<dbReference type="Gene3D" id="3.90.245.10">
    <property type="entry name" value="Ribonucleoside hydrolase-like"/>
    <property type="match status" value="1"/>
</dbReference>
<evidence type="ECO:0000313" key="4">
    <source>
        <dbReference type="Proteomes" id="UP001521184"/>
    </source>
</evidence>
<dbReference type="EMBL" id="JAKEKT020000146">
    <property type="protein sequence ID" value="KAL1633731.1"/>
    <property type="molecule type" value="Genomic_DNA"/>
</dbReference>
<feature type="signal peptide" evidence="1">
    <location>
        <begin position="1"/>
        <end position="22"/>
    </location>
</feature>
<keyword evidence="4" id="KW-1185">Reference proteome</keyword>
<organism evidence="3 4">
    <name type="scientific">Diplodia intermedia</name>
    <dbReference type="NCBI Taxonomy" id="856260"/>
    <lineage>
        <taxon>Eukaryota</taxon>
        <taxon>Fungi</taxon>
        <taxon>Dikarya</taxon>
        <taxon>Ascomycota</taxon>
        <taxon>Pezizomycotina</taxon>
        <taxon>Dothideomycetes</taxon>
        <taxon>Dothideomycetes incertae sedis</taxon>
        <taxon>Botryosphaeriales</taxon>
        <taxon>Botryosphaeriaceae</taxon>
        <taxon>Diplodia</taxon>
    </lineage>
</organism>
<keyword evidence="1" id="KW-0732">Signal</keyword>
<name>A0ABR3T357_9PEZI</name>
<accession>A0ABR3T357</accession>
<sequence length="307" mass="33551">MILNDVLGQLLAVSLFVLCVTATTNDTKCEDARYASKHRVFVLTDISNEPDDQMSLVRFLTYANEMDIQGIAAVTSAFLLNSTDAPTIRSVINAYGNVTENLNANALSSAPYPSAEQLLNKVYSGHSVYGLESLKLSASAAALALIHAVDDSEKPLWISAWGGMGVLAEALNKVSNTRSSDDTSAFVKKLRVYSISDQDDAGSWIREHFPALFYIVSLHGFTEFSQATWNGIGGEDYRHFDKGGPDTSLVTNDWLQEHIRIGDLGAYYLNYSYVMEGDTPSFLQLIQNGLSDPDQPSWGSWGGRVGI</sequence>
<gene>
    <name evidence="3" type="ORF">SLS58_010952</name>
</gene>
<dbReference type="Proteomes" id="UP001521184">
    <property type="component" value="Unassembled WGS sequence"/>
</dbReference>
<protein>
    <recommendedName>
        <fullName evidence="2">Cellulose-binding Sde182 nucleoside hydrolase-like domain-containing protein</fullName>
    </recommendedName>
</protein>
<evidence type="ECO:0000259" key="2">
    <source>
        <dbReference type="Pfam" id="PF07632"/>
    </source>
</evidence>
<proteinExistence type="predicted"/>
<reference evidence="3 4" key="1">
    <citation type="journal article" date="2023" name="Plant Dis.">
        <title>First Report of Diplodia intermedia Causing Canker and Dieback Diseases on Apple Trees in Canada.</title>
        <authorList>
            <person name="Ellouze W."/>
            <person name="Ilyukhin E."/>
            <person name="Sulman M."/>
            <person name="Ali S."/>
        </authorList>
    </citation>
    <scope>NUCLEOTIDE SEQUENCE [LARGE SCALE GENOMIC DNA]</scope>
    <source>
        <strain evidence="3 4">M45-28</strain>
    </source>
</reference>
<feature type="chain" id="PRO_5047522724" description="Cellulose-binding Sde182 nucleoside hydrolase-like domain-containing protein" evidence="1">
    <location>
        <begin position="23"/>
        <end position="307"/>
    </location>
</feature>